<name>A0ABX0DDR8_9MICC</name>
<protein>
    <recommendedName>
        <fullName evidence="3">Glycosyltransferase</fullName>
    </recommendedName>
</protein>
<evidence type="ECO:0000313" key="1">
    <source>
        <dbReference type="EMBL" id="NGN83886.1"/>
    </source>
</evidence>
<evidence type="ECO:0008006" key="3">
    <source>
        <dbReference type="Google" id="ProtNLM"/>
    </source>
</evidence>
<dbReference type="Proteomes" id="UP000479226">
    <property type="component" value="Unassembled WGS sequence"/>
</dbReference>
<sequence>MDSNSQDSILVDMVIAVHSPDRPIERAVASLIAGGLPTEPGISGRLRISVVCHNTDVAPIRDRVAPEHRGLIRFLHYVDGIQSPAGPFNYGLSEATGNWVGIMGSDDSLEIGAVAAWAGAASADGADVLVAPMAHAGGGSIRTPVVRRTRRVGLDPISDRLAYRSAPLGLMKRSLIRDLGLAFLTSYASGEDQLFSAKLWFSGARITYGRGLPRYLVHDDAVARVSLTGRPIADDMAFATGLVATDWFSGLTAKARESIVTKLVRVHVFGQVALRSAAGSWSADDSAALAEVLEVMLVSAPNALRPLSRADRALVDALVRHEGDCGLMDRLSSSRRNFSSPATWFPLEIAAVFHPEAPMRFMVASALVR</sequence>
<dbReference type="EMBL" id="JAAKZI010000016">
    <property type="protein sequence ID" value="NGN83886.1"/>
    <property type="molecule type" value="Genomic_DNA"/>
</dbReference>
<dbReference type="InterPro" id="IPR029044">
    <property type="entry name" value="Nucleotide-diphossugar_trans"/>
</dbReference>
<reference evidence="1 2" key="1">
    <citation type="submission" date="2020-02" db="EMBL/GenBank/DDBJ databases">
        <title>Genome sequence of the type strain DSM 27180 of Arthrobacter silviterrae.</title>
        <authorList>
            <person name="Gao J."/>
            <person name="Sun J."/>
        </authorList>
    </citation>
    <scope>NUCLEOTIDE SEQUENCE [LARGE SCALE GENOMIC DNA]</scope>
    <source>
        <strain evidence="1 2">DSM 27180</strain>
    </source>
</reference>
<keyword evidence="2" id="KW-1185">Reference proteome</keyword>
<dbReference type="Gene3D" id="3.90.550.10">
    <property type="entry name" value="Spore Coat Polysaccharide Biosynthesis Protein SpsA, Chain A"/>
    <property type="match status" value="1"/>
</dbReference>
<accession>A0ABX0DDR8</accession>
<dbReference type="SUPFAM" id="SSF53448">
    <property type="entry name" value="Nucleotide-diphospho-sugar transferases"/>
    <property type="match status" value="1"/>
</dbReference>
<comment type="caution">
    <text evidence="1">The sequence shown here is derived from an EMBL/GenBank/DDBJ whole genome shotgun (WGS) entry which is preliminary data.</text>
</comment>
<evidence type="ECO:0000313" key="2">
    <source>
        <dbReference type="Proteomes" id="UP000479226"/>
    </source>
</evidence>
<gene>
    <name evidence="1" type="ORF">G6N77_10500</name>
</gene>
<dbReference type="RefSeq" id="WP_165182115.1">
    <property type="nucleotide sequence ID" value="NZ_JAAKZI010000016.1"/>
</dbReference>
<proteinExistence type="predicted"/>
<organism evidence="1 2">
    <name type="scientific">Arthrobacter silviterrae</name>
    <dbReference type="NCBI Taxonomy" id="2026658"/>
    <lineage>
        <taxon>Bacteria</taxon>
        <taxon>Bacillati</taxon>
        <taxon>Actinomycetota</taxon>
        <taxon>Actinomycetes</taxon>
        <taxon>Micrococcales</taxon>
        <taxon>Micrococcaceae</taxon>
        <taxon>Arthrobacter</taxon>
    </lineage>
</organism>